<dbReference type="PANTHER" id="PTHR47999">
    <property type="entry name" value="TRANSCRIPTION FACTOR MYB8-RELATED-RELATED"/>
    <property type="match status" value="1"/>
</dbReference>
<dbReference type="GO" id="GO:0051707">
    <property type="term" value="P:response to other organism"/>
    <property type="evidence" value="ECO:0007669"/>
    <property type="project" value="UniProtKB-ARBA"/>
</dbReference>
<dbReference type="InterPro" id="IPR015495">
    <property type="entry name" value="Myb_TF_plants"/>
</dbReference>
<dbReference type="OrthoDB" id="2143914at2759"/>
<feature type="domain" description="HTH myb-type" evidence="8">
    <location>
        <begin position="62"/>
        <end position="116"/>
    </location>
</feature>
<evidence type="ECO:0000256" key="1">
    <source>
        <dbReference type="ARBA" id="ARBA00004123"/>
    </source>
</evidence>
<name>A0A0J8B896_BETVV</name>
<evidence type="ECO:0000256" key="2">
    <source>
        <dbReference type="ARBA" id="ARBA00022737"/>
    </source>
</evidence>
<comment type="subcellular location">
    <subcellularLocation>
        <location evidence="1">Nucleus</location>
    </subcellularLocation>
</comment>
<keyword evidence="2" id="KW-0677">Repeat</keyword>
<dbReference type="SMART" id="SM00717">
    <property type="entry name" value="SANT"/>
    <property type="match status" value="2"/>
</dbReference>
<dbReference type="GO" id="GO:0000976">
    <property type="term" value="F:transcription cis-regulatory region binding"/>
    <property type="evidence" value="ECO:0007669"/>
    <property type="project" value="UniProtKB-ARBA"/>
</dbReference>
<dbReference type="AlphaFoldDB" id="A0A0J8B896"/>
<evidence type="ECO:0000256" key="4">
    <source>
        <dbReference type="ARBA" id="ARBA00023125"/>
    </source>
</evidence>
<dbReference type="Pfam" id="PF00249">
    <property type="entry name" value="Myb_DNA-binding"/>
    <property type="match status" value="2"/>
</dbReference>
<evidence type="ECO:0000259" key="7">
    <source>
        <dbReference type="PROSITE" id="PS50090"/>
    </source>
</evidence>
<evidence type="ECO:0000259" key="8">
    <source>
        <dbReference type="PROSITE" id="PS51294"/>
    </source>
</evidence>
<feature type="domain" description="Myb-like" evidence="7">
    <location>
        <begin position="62"/>
        <end position="112"/>
    </location>
</feature>
<dbReference type="InterPro" id="IPR001005">
    <property type="entry name" value="SANT/Myb"/>
</dbReference>
<protein>
    <submittedName>
        <fullName evidence="9">Uncharacterized protein</fullName>
    </submittedName>
</protein>
<feature type="domain" description="Myb-like" evidence="7">
    <location>
        <begin position="9"/>
        <end position="61"/>
    </location>
</feature>
<dbReference type="FunFam" id="1.10.10.60:FF:000394">
    <property type="entry name" value="MYB transcription factor"/>
    <property type="match status" value="1"/>
</dbReference>
<gene>
    <name evidence="9" type="ORF">BVRB_000930</name>
</gene>
<evidence type="ECO:0000256" key="5">
    <source>
        <dbReference type="ARBA" id="ARBA00023163"/>
    </source>
</evidence>
<dbReference type="SUPFAM" id="SSF46689">
    <property type="entry name" value="Homeodomain-like"/>
    <property type="match status" value="1"/>
</dbReference>
<dbReference type="GO" id="GO:0080090">
    <property type="term" value="P:regulation of primary metabolic process"/>
    <property type="evidence" value="ECO:0007669"/>
    <property type="project" value="UniProtKB-ARBA"/>
</dbReference>
<feature type="domain" description="HTH myb-type" evidence="8">
    <location>
        <begin position="9"/>
        <end position="61"/>
    </location>
</feature>
<dbReference type="EMBL" id="KQ090400">
    <property type="protein sequence ID" value="KMS96183.1"/>
    <property type="molecule type" value="Genomic_DNA"/>
</dbReference>
<reference evidence="9 10" key="1">
    <citation type="journal article" date="2014" name="Nature">
        <title>The genome of the recently domesticated crop plant sugar beet (Beta vulgaris).</title>
        <authorList>
            <person name="Dohm J.C."/>
            <person name="Minoche A.E."/>
            <person name="Holtgrawe D."/>
            <person name="Capella-Gutierrez S."/>
            <person name="Zakrzewski F."/>
            <person name="Tafer H."/>
            <person name="Rupp O."/>
            <person name="Sorensen T.R."/>
            <person name="Stracke R."/>
            <person name="Reinhardt R."/>
            <person name="Goesmann A."/>
            <person name="Kraft T."/>
            <person name="Schulz B."/>
            <person name="Stadler P.F."/>
            <person name="Schmidt T."/>
            <person name="Gabaldon T."/>
            <person name="Lehrach H."/>
            <person name="Weisshaar B."/>
            <person name="Himmelbauer H."/>
        </authorList>
    </citation>
    <scope>NUCLEOTIDE SEQUENCE [LARGE SCALE GENOMIC DNA]</scope>
    <source>
        <tissue evidence="9">Taproot</tissue>
    </source>
</reference>
<dbReference type="InterPro" id="IPR017930">
    <property type="entry name" value="Myb_dom"/>
</dbReference>
<dbReference type="Proteomes" id="UP000035740">
    <property type="component" value="Unassembled WGS sequence"/>
</dbReference>
<sequence>MGRSPCCAKEGLNKGAWTAMEDKILIDYIKTHGEGRWRNLPKRAGLKRCGKSCRLRWLNYLRPDIKRGNITPDEEELIIRLHKLLGNRWSLIAGRLPGRTDNEIKNYWNTNLSKRLNQCNNQAPNTLTTYHKKLQKDQKNKKPISIDQHKQTLESNVVRTKAVRCTKVFITPEPQPQQHILHANNITDVAAANHSSMVYNEDDSSLGLDEDYNLSSDFMMEDFNMGDFNLISELLTTNYSDVCDFSTECSNNASDLSPNSPEQPFVFSQELLEDWLGDQQVM</sequence>
<evidence type="ECO:0000313" key="9">
    <source>
        <dbReference type="EMBL" id="KMS96183.1"/>
    </source>
</evidence>
<dbReference type="GO" id="GO:0005634">
    <property type="term" value="C:nucleus"/>
    <property type="evidence" value="ECO:0007669"/>
    <property type="project" value="UniProtKB-SubCell"/>
</dbReference>
<dbReference type="Gene3D" id="1.10.10.60">
    <property type="entry name" value="Homeodomain-like"/>
    <property type="match status" value="2"/>
</dbReference>
<dbReference type="PROSITE" id="PS51294">
    <property type="entry name" value="HTH_MYB"/>
    <property type="match status" value="2"/>
</dbReference>
<evidence type="ECO:0000256" key="3">
    <source>
        <dbReference type="ARBA" id="ARBA00023015"/>
    </source>
</evidence>
<evidence type="ECO:0000256" key="6">
    <source>
        <dbReference type="ARBA" id="ARBA00023242"/>
    </source>
</evidence>
<dbReference type="InterPro" id="IPR009057">
    <property type="entry name" value="Homeodomain-like_sf"/>
</dbReference>
<keyword evidence="3" id="KW-0805">Transcription regulation</keyword>
<evidence type="ECO:0000313" key="10">
    <source>
        <dbReference type="Proteomes" id="UP000035740"/>
    </source>
</evidence>
<dbReference type="FunFam" id="1.10.10.60:FF:000001">
    <property type="entry name" value="MYB-related transcription factor"/>
    <property type="match status" value="1"/>
</dbReference>
<dbReference type="OMA" id="KWASSHH"/>
<proteinExistence type="predicted"/>
<keyword evidence="10" id="KW-1185">Reference proteome</keyword>
<dbReference type="Gramene" id="KMS96183">
    <property type="protein sequence ID" value="KMS96183"/>
    <property type="gene ID" value="BVRB_000930"/>
</dbReference>
<keyword evidence="6" id="KW-0539">Nucleus</keyword>
<dbReference type="SMR" id="A0A0J8B896"/>
<keyword evidence="4" id="KW-0238">DNA-binding</keyword>
<dbReference type="CDD" id="cd00167">
    <property type="entry name" value="SANT"/>
    <property type="match status" value="2"/>
</dbReference>
<keyword evidence="5" id="KW-0804">Transcription</keyword>
<accession>A0A0J8B896</accession>
<dbReference type="KEGG" id="bvg:104883425"/>
<dbReference type="PROSITE" id="PS50090">
    <property type="entry name" value="MYB_LIKE"/>
    <property type="match status" value="2"/>
</dbReference>
<organism evidence="9 10">
    <name type="scientific">Beta vulgaris subsp. vulgaris</name>
    <name type="common">Beet</name>
    <dbReference type="NCBI Taxonomy" id="3555"/>
    <lineage>
        <taxon>Eukaryota</taxon>
        <taxon>Viridiplantae</taxon>
        <taxon>Streptophyta</taxon>
        <taxon>Embryophyta</taxon>
        <taxon>Tracheophyta</taxon>
        <taxon>Spermatophyta</taxon>
        <taxon>Magnoliopsida</taxon>
        <taxon>eudicotyledons</taxon>
        <taxon>Gunneridae</taxon>
        <taxon>Pentapetalae</taxon>
        <taxon>Caryophyllales</taxon>
        <taxon>Chenopodiaceae</taxon>
        <taxon>Betoideae</taxon>
        <taxon>Beta</taxon>
    </lineage>
</organism>
<dbReference type="PANTHER" id="PTHR47999:SF96">
    <property type="entry name" value="TRANSCRIPTION REPRESSOR MYB6-LIKE"/>
    <property type="match status" value="1"/>
</dbReference>
<dbReference type="eggNOG" id="KOG0048">
    <property type="taxonomic scope" value="Eukaryota"/>
</dbReference>